<dbReference type="InterPro" id="IPR011701">
    <property type="entry name" value="MFS"/>
</dbReference>
<feature type="transmembrane region" description="Helical" evidence="6">
    <location>
        <begin position="250"/>
        <end position="267"/>
    </location>
</feature>
<name>A0ABP9B031_9GAMM</name>
<dbReference type="Pfam" id="PF07690">
    <property type="entry name" value="MFS_1"/>
    <property type="match status" value="1"/>
</dbReference>
<dbReference type="Proteomes" id="UP001499959">
    <property type="component" value="Unassembled WGS sequence"/>
</dbReference>
<evidence type="ECO:0000256" key="5">
    <source>
        <dbReference type="ARBA" id="ARBA00023136"/>
    </source>
</evidence>
<proteinExistence type="predicted"/>
<dbReference type="PANTHER" id="PTHR19432:SF35">
    <property type="entry name" value="SOLUTE CARRIER FAMILY 45 MEMBER 3 ISOFORM X1"/>
    <property type="match status" value="1"/>
</dbReference>
<evidence type="ECO:0000313" key="7">
    <source>
        <dbReference type="EMBL" id="GAA4788711.1"/>
    </source>
</evidence>
<accession>A0ABP9B031</accession>
<dbReference type="RefSeq" id="WP_345302431.1">
    <property type="nucleotide sequence ID" value="NZ_BAABJE010000005.1"/>
</dbReference>
<feature type="transmembrane region" description="Helical" evidence="6">
    <location>
        <begin position="357"/>
        <end position="375"/>
    </location>
</feature>
<feature type="transmembrane region" description="Helical" evidence="6">
    <location>
        <begin position="330"/>
        <end position="350"/>
    </location>
</feature>
<keyword evidence="3 6" id="KW-0812">Transmembrane</keyword>
<evidence type="ECO:0000256" key="6">
    <source>
        <dbReference type="SAM" id="Phobius"/>
    </source>
</evidence>
<gene>
    <name evidence="7" type="ORF">GCM10023307_12250</name>
</gene>
<keyword evidence="2" id="KW-0813">Transport</keyword>
<feature type="transmembrane region" description="Helical" evidence="6">
    <location>
        <begin position="381"/>
        <end position="403"/>
    </location>
</feature>
<protein>
    <submittedName>
        <fullName evidence="7">MFS transporter</fullName>
    </submittedName>
</protein>
<feature type="transmembrane region" description="Helical" evidence="6">
    <location>
        <begin position="83"/>
        <end position="102"/>
    </location>
</feature>
<dbReference type="PANTHER" id="PTHR19432">
    <property type="entry name" value="SUGAR TRANSPORTER"/>
    <property type="match status" value="1"/>
</dbReference>
<feature type="transmembrane region" description="Helical" evidence="6">
    <location>
        <begin position="114"/>
        <end position="133"/>
    </location>
</feature>
<evidence type="ECO:0000313" key="8">
    <source>
        <dbReference type="Proteomes" id="UP001499959"/>
    </source>
</evidence>
<sequence>MLRMQERLSLPFLMLLSLPSTAMGFALAVQISALSWLLSTQYGLNIHEIGIVWAAGPLAGILGQVLIGIISDNVWLWGGRRRPFIVVGGVLTSLMLLALPSIGAIDKALGLDAILGVAITVALALDLSINLGFNPTRSLITDVTPEGPKRTAGYTWMQTVSGTFGVLAYAIGAIWGNVALIYFGAGLALVFSIVPALLVEEPRRLAHTETAASTEKLGVGALLLLMRPLWAFAVYALIAMGMKLAGVKAHGLWLEAVFGVLALALILHALTEKQTLDGREDIAGFRKVLAAHAISWFGMQTLFVFMIGFVQQRFPQLDDDATGQLMSFSFLSLNAVAAVVPALVLSPLALRFREVRVHAASLATMAAGFGFVYLFGYSHVAVYVGMGLMGLGWGAIVSLPFAIFSQAVSPARIGLYMGVFNLSVVLPQLAVSLGVGYLLSQLENKALVFAIGGGCMLVSALAWLAVKQGTPHVHGTASAAGGH</sequence>
<feature type="transmembrane region" description="Helical" evidence="6">
    <location>
        <begin position="415"/>
        <end position="440"/>
    </location>
</feature>
<feature type="transmembrane region" description="Helical" evidence="6">
    <location>
        <begin position="50"/>
        <end position="71"/>
    </location>
</feature>
<evidence type="ECO:0000256" key="1">
    <source>
        <dbReference type="ARBA" id="ARBA00004141"/>
    </source>
</evidence>
<comment type="caution">
    <text evidence="7">The sequence shown here is derived from an EMBL/GenBank/DDBJ whole genome shotgun (WGS) entry which is preliminary data.</text>
</comment>
<keyword evidence="5 6" id="KW-0472">Membrane</keyword>
<feature type="transmembrane region" description="Helical" evidence="6">
    <location>
        <begin position="288"/>
        <end position="310"/>
    </location>
</feature>
<feature type="transmembrane region" description="Helical" evidence="6">
    <location>
        <begin position="154"/>
        <end position="175"/>
    </location>
</feature>
<evidence type="ECO:0000256" key="2">
    <source>
        <dbReference type="ARBA" id="ARBA00022448"/>
    </source>
</evidence>
<dbReference type="InterPro" id="IPR036259">
    <property type="entry name" value="MFS_trans_sf"/>
</dbReference>
<dbReference type="Gene3D" id="1.20.1250.20">
    <property type="entry name" value="MFS general substrate transporter like domains"/>
    <property type="match status" value="2"/>
</dbReference>
<reference evidence="8" key="1">
    <citation type="journal article" date="2019" name="Int. J. Syst. Evol. Microbiol.">
        <title>The Global Catalogue of Microorganisms (GCM) 10K type strain sequencing project: providing services to taxonomists for standard genome sequencing and annotation.</title>
        <authorList>
            <consortium name="The Broad Institute Genomics Platform"/>
            <consortium name="The Broad Institute Genome Sequencing Center for Infectious Disease"/>
            <person name="Wu L."/>
            <person name="Ma J."/>
        </authorList>
    </citation>
    <scope>NUCLEOTIDE SEQUENCE [LARGE SCALE GENOMIC DNA]</scope>
    <source>
        <strain evidence="8">JCM 18204</strain>
    </source>
</reference>
<evidence type="ECO:0000256" key="3">
    <source>
        <dbReference type="ARBA" id="ARBA00022692"/>
    </source>
</evidence>
<keyword evidence="4 6" id="KW-1133">Transmembrane helix</keyword>
<dbReference type="EMBL" id="BAABJE010000005">
    <property type="protein sequence ID" value="GAA4788711.1"/>
    <property type="molecule type" value="Genomic_DNA"/>
</dbReference>
<feature type="transmembrane region" description="Helical" evidence="6">
    <location>
        <begin position="219"/>
        <end position="238"/>
    </location>
</feature>
<evidence type="ECO:0000256" key="4">
    <source>
        <dbReference type="ARBA" id="ARBA00022989"/>
    </source>
</evidence>
<feature type="transmembrane region" description="Helical" evidence="6">
    <location>
        <begin position="181"/>
        <end position="199"/>
    </location>
</feature>
<dbReference type="SUPFAM" id="SSF103473">
    <property type="entry name" value="MFS general substrate transporter"/>
    <property type="match status" value="2"/>
</dbReference>
<organism evidence="7 8">
    <name type="scientific">Lysobacter hankyongensis</name>
    <dbReference type="NCBI Taxonomy" id="1176535"/>
    <lineage>
        <taxon>Bacteria</taxon>
        <taxon>Pseudomonadati</taxon>
        <taxon>Pseudomonadota</taxon>
        <taxon>Gammaproteobacteria</taxon>
        <taxon>Lysobacterales</taxon>
        <taxon>Lysobacteraceae</taxon>
        <taxon>Lysobacter</taxon>
    </lineage>
</organism>
<keyword evidence="8" id="KW-1185">Reference proteome</keyword>
<comment type="subcellular location">
    <subcellularLocation>
        <location evidence="1">Membrane</location>
        <topology evidence="1">Multi-pass membrane protein</topology>
    </subcellularLocation>
</comment>
<feature type="transmembrane region" description="Helical" evidence="6">
    <location>
        <begin position="446"/>
        <end position="466"/>
    </location>
</feature>